<keyword evidence="1" id="KW-0812">Transmembrane</keyword>
<dbReference type="OrthoDB" id="3319675at2759"/>
<keyword evidence="3" id="KW-1185">Reference proteome</keyword>
<keyword evidence="1" id="KW-0472">Membrane</keyword>
<organism evidence="2 3">
    <name type="scientific">Exidia glandulosa HHB12029</name>
    <dbReference type="NCBI Taxonomy" id="1314781"/>
    <lineage>
        <taxon>Eukaryota</taxon>
        <taxon>Fungi</taxon>
        <taxon>Dikarya</taxon>
        <taxon>Basidiomycota</taxon>
        <taxon>Agaricomycotina</taxon>
        <taxon>Agaricomycetes</taxon>
        <taxon>Auriculariales</taxon>
        <taxon>Exidiaceae</taxon>
        <taxon>Exidia</taxon>
    </lineage>
</organism>
<keyword evidence="1" id="KW-1133">Transmembrane helix</keyword>
<proteinExistence type="predicted"/>
<sequence length="371" mass="42174">MNRLVRLCSRLTIWNASHASRPRSHSYFRSFVTAGLVGTSAVIGGATWAIVSHPGVSQLGLGDDIARKYRWAWGVVYLTLDHDFLDWNDLNLRVRCWIWNTAKEDKSLSPTQLAALTTRLAVMFNSSGDPETARVIAGAVLRALAQSAPDRRTLDPLSRVRAASVAVSLAYAEDEAPTAWPFMAWAMTEACDNPLGPEDSREFASLSYTVRWDGISWAEWKGRMDDVLPLQIAVYEKYFMTRPYFAADILNDLIVGYISHDELYVAEQLMFRAYRLGRIGMALSRHHEPDSGIRIRVTTILYAAQLCEWVADYEAAEQRYLIAREMTRRNLHKVGPRWLQACEAGLLRSRLQTQRVSDWTFAEDFDDEPEF</sequence>
<feature type="transmembrane region" description="Helical" evidence="1">
    <location>
        <begin position="31"/>
        <end position="51"/>
    </location>
</feature>
<dbReference type="Proteomes" id="UP000077266">
    <property type="component" value="Unassembled WGS sequence"/>
</dbReference>
<name>A0A166AQT3_EXIGL</name>
<accession>A0A166AQT3</accession>
<dbReference type="EMBL" id="KV425976">
    <property type="protein sequence ID" value="KZV94269.1"/>
    <property type="molecule type" value="Genomic_DNA"/>
</dbReference>
<evidence type="ECO:0000256" key="1">
    <source>
        <dbReference type="SAM" id="Phobius"/>
    </source>
</evidence>
<dbReference type="InParanoid" id="A0A166AQT3"/>
<gene>
    <name evidence="2" type="ORF">EXIGLDRAFT_767329</name>
</gene>
<evidence type="ECO:0000313" key="3">
    <source>
        <dbReference type="Proteomes" id="UP000077266"/>
    </source>
</evidence>
<evidence type="ECO:0000313" key="2">
    <source>
        <dbReference type="EMBL" id="KZV94269.1"/>
    </source>
</evidence>
<dbReference type="AlphaFoldDB" id="A0A166AQT3"/>
<protein>
    <submittedName>
        <fullName evidence="2">Uncharacterized protein</fullName>
    </submittedName>
</protein>
<reference evidence="2 3" key="1">
    <citation type="journal article" date="2016" name="Mol. Biol. Evol.">
        <title>Comparative Genomics of Early-Diverging Mushroom-Forming Fungi Provides Insights into the Origins of Lignocellulose Decay Capabilities.</title>
        <authorList>
            <person name="Nagy L.G."/>
            <person name="Riley R."/>
            <person name="Tritt A."/>
            <person name="Adam C."/>
            <person name="Daum C."/>
            <person name="Floudas D."/>
            <person name="Sun H."/>
            <person name="Yadav J.S."/>
            <person name="Pangilinan J."/>
            <person name="Larsson K.H."/>
            <person name="Matsuura K."/>
            <person name="Barry K."/>
            <person name="Labutti K."/>
            <person name="Kuo R."/>
            <person name="Ohm R.A."/>
            <person name="Bhattacharya S.S."/>
            <person name="Shirouzu T."/>
            <person name="Yoshinaga Y."/>
            <person name="Martin F.M."/>
            <person name="Grigoriev I.V."/>
            <person name="Hibbett D.S."/>
        </authorList>
    </citation>
    <scope>NUCLEOTIDE SEQUENCE [LARGE SCALE GENOMIC DNA]</scope>
    <source>
        <strain evidence="2 3">HHB12029</strain>
    </source>
</reference>